<evidence type="ECO:0000313" key="4">
    <source>
        <dbReference type="Proteomes" id="UP001341281"/>
    </source>
</evidence>
<sequence length="1176" mass="131866">MANNADVYAQEFFADTVEDAVVVILEELKEDTSTTRSVSSRDNVFYFDGWDGLGASAVLRAVAQRLTTTSPAGLEFDQVIHIDCSMWESRRALQRLVAEQLKLPDEVMELFDRQDEKDDFKGVAQGPRDEIPQVITEIYKKLNNSRFLVIFHNGSSEEIDLASCCGFPLSGFSTNKVLWTFQGRFRLKPRAKVDAAIKSAGTTDHFLSATANDKPRSYFVQQEAMEVAEACKSNTWPAQQVCKGFLYMLQLCCRGGGHHSIDYDFSTHVANYWVCDGIIQQGHGEKDDDSSWRAADALQREMPLDMDYHEPLPSSHISELVQSKPYWSSPTHGFTQISPVVIPSINGGDMLQYCADKLCVLKLSRCTFDFQSPPFLCCRSLRFLWLDHCQGTWATATDDGVGKEEDIRQCFQKLWVLDVRYMDCDQILSAHMMDLMTQLRELNVMGVQQWDIGQLQGRLPNIRKLRVTKSYVSCSGSEKDPFSEMNKMELLDFSGNYITILPRPSLSGPGVSSNNSSCCLETVTIVDGCDGNGIQQISFRGCTNLKNILLGGTMWYLRTIDISGTSVKTLDLTRTIMYLDELYLLGCEKLRAILWPPKDKMKQDLSKLCIDTTQQSSAPPTAQSREGKAKRGTSTATTGTSSSAAELHEAASGPTGGFGWYISVEDARLLSSLEPVYSSSRDAYVEVSSIAAAGGGSSKDEGIKSGGGGSEQPVAPAIYKDIVVHHLQQQASEGGGDALGIVSMWPCPDAPPLPEKSCYMHLHDQMKTDLQRDSEGTSGIIHVPNFARDCGKIMHVHDSLSITRAPSNSRGSVWPNLEWCIIERCPKLDYVFDNPTGYMFSYHLRTFWASQLIKARYICTSRVWLIFPHLMFLHLDLCPSLIHVLPISTLAEDEHNLHHLETLEIAWCGDLRWIFPQEDIDRAKIFTKDFPGLKRIHLHELPSLQGICGIKVRESAPNLETVKIRGCWSLRRLPYVSGSSKAVECDCEKDWWDRLEWEDASHASQYRPIHPRYYKKKMLRGSVLSGNVVHLLLPEDFRRPDLFEGWSARRRPRPEGFLMRQPLGPPRCCSACTRPREEADDDDHCPLHQRAPLLAPPTASTTAAVPQERCDTTLFADERTLPYVVRPGLHLLHRRLRRAPASGTRTSRFSATRCGAGGFTRSRTLGPKVECNCEKE</sequence>
<dbReference type="PANTHER" id="PTHR33463:SF148">
    <property type="entry name" value="NB-ARC DOMAIN-CONTAINING PROTEIN"/>
    <property type="match status" value="1"/>
</dbReference>
<dbReference type="Gene3D" id="3.80.10.10">
    <property type="entry name" value="Ribonuclease Inhibitor"/>
    <property type="match status" value="2"/>
</dbReference>
<feature type="domain" description="Disease resistance protein At4g27190-like leucine-rich repeats" evidence="2">
    <location>
        <begin position="866"/>
        <end position="973"/>
    </location>
</feature>
<keyword evidence="4" id="KW-1185">Reference proteome</keyword>
<reference evidence="3 4" key="1">
    <citation type="submission" date="2024-02" db="EMBL/GenBank/DDBJ databases">
        <title>High-quality chromosome-scale genome assembly of Pensacola bahiagrass (Paspalum notatum Flugge var. saurae).</title>
        <authorList>
            <person name="Vega J.M."/>
            <person name="Podio M."/>
            <person name="Orjuela J."/>
            <person name="Siena L.A."/>
            <person name="Pessino S.C."/>
            <person name="Combes M.C."/>
            <person name="Mariac C."/>
            <person name="Albertini E."/>
            <person name="Pupilli F."/>
            <person name="Ortiz J.P.A."/>
            <person name="Leblanc O."/>
        </authorList>
    </citation>
    <scope>NUCLEOTIDE SEQUENCE [LARGE SCALE GENOMIC DNA]</scope>
    <source>
        <strain evidence="3">R1</strain>
        <tissue evidence="3">Leaf</tissue>
    </source>
</reference>
<accession>A0AAQ3SXA3</accession>
<organism evidence="3 4">
    <name type="scientific">Paspalum notatum var. saurae</name>
    <dbReference type="NCBI Taxonomy" id="547442"/>
    <lineage>
        <taxon>Eukaryota</taxon>
        <taxon>Viridiplantae</taxon>
        <taxon>Streptophyta</taxon>
        <taxon>Embryophyta</taxon>
        <taxon>Tracheophyta</taxon>
        <taxon>Spermatophyta</taxon>
        <taxon>Magnoliopsida</taxon>
        <taxon>Liliopsida</taxon>
        <taxon>Poales</taxon>
        <taxon>Poaceae</taxon>
        <taxon>PACMAD clade</taxon>
        <taxon>Panicoideae</taxon>
        <taxon>Andropogonodae</taxon>
        <taxon>Paspaleae</taxon>
        <taxon>Paspalinae</taxon>
        <taxon>Paspalum</taxon>
    </lineage>
</organism>
<feature type="compositionally biased region" description="Low complexity" evidence="1">
    <location>
        <begin position="632"/>
        <end position="645"/>
    </location>
</feature>
<dbReference type="InterPro" id="IPR057135">
    <property type="entry name" value="At4g27190-like_LRR"/>
</dbReference>
<name>A0AAQ3SXA3_PASNO</name>
<evidence type="ECO:0000313" key="3">
    <source>
        <dbReference type="EMBL" id="WVZ62164.1"/>
    </source>
</evidence>
<dbReference type="EMBL" id="CP144747">
    <property type="protein sequence ID" value="WVZ62164.1"/>
    <property type="molecule type" value="Genomic_DNA"/>
</dbReference>
<dbReference type="PANTHER" id="PTHR33463">
    <property type="entry name" value="NB-ARC DOMAIN-CONTAINING PROTEIN-RELATED"/>
    <property type="match status" value="1"/>
</dbReference>
<proteinExistence type="predicted"/>
<dbReference type="AlphaFoldDB" id="A0AAQ3SXA3"/>
<dbReference type="Pfam" id="PF23247">
    <property type="entry name" value="LRR_RPS2"/>
    <property type="match status" value="1"/>
</dbReference>
<gene>
    <name evidence="3" type="ORF">U9M48_011941</name>
</gene>
<feature type="region of interest" description="Disordered" evidence="1">
    <location>
        <begin position="612"/>
        <end position="650"/>
    </location>
</feature>
<dbReference type="SUPFAM" id="SSF52047">
    <property type="entry name" value="RNI-like"/>
    <property type="match status" value="1"/>
</dbReference>
<dbReference type="Proteomes" id="UP001341281">
    <property type="component" value="Chromosome 03"/>
</dbReference>
<dbReference type="InterPro" id="IPR032675">
    <property type="entry name" value="LRR_dom_sf"/>
</dbReference>
<dbReference type="InterPro" id="IPR050905">
    <property type="entry name" value="Plant_NBS-LRR"/>
</dbReference>
<evidence type="ECO:0000259" key="2">
    <source>
        <dbReference type="Pfam" id="PF23247"/>
    </source>
</evidence>
<protein>
    <recommendedName>
        <fullName evidence="2">Disease resistance protein At4g27190-like leucine-rich repeats domain-containing protein</fullName>
    </recommendedName>
</protein>
<dbReference type="SUPFAM" id="SSF52058">
    <property type="entry name" value="L domain-like"/>
    <property type="match status" value="1"/>
</dbReference>
<evidence type="ECO:0000256" key="1">
    <source>
        <dbReference type="SAM" id="MobiDB-lite"/>
    </source>
</evidence>
<feature type="compositionally biased region" description="Polar residues" evidence="1">
    <location>
        <begin position="612"/>
        <end position="624"/>
    </location>
</feature>